<evidence type="ECO:0000313" key="1">
    <source>
        <dbReference type="EMBL" id="SDA90351.1"/>
    </source>
</evidence>
<keyword evidence="2" id="KW-1185">Reference proteome</keyword>
<protein>
    <submittedName>
        <fullName evidence="1">Uncharacterized protein</fullName>
    </submittedName>
</protein>
<sequence length="81" mass="9101">MKSLRRTKRSKAKKTTAYLTKRDLIRVASAAVKKASDASMQIAGYVVKAENGWIVRENSDGSVIQLEKLKDYSKSRKLVLD</sequence>
<dbReference type="STRING" id="279824.SAMN03080617_03286"/>
<proteinExistence type="predicted"/>
<accession>A0A1G5Z681</accession>
<dbReference type="AlphaFoldDB" id="A0A1G5Z681"/>
<dbReference type="Proteomes" id="UP000198756">
    <property type="component" value="Unassembled WGS sequence"/>
</dbReference>
<organism evidence="1 2">
    <name type="scientific">Algoriphagus alkaliphilus</name>
    <dbReference type="NCBI Taxonomy" id="279824"/>
    <lineage>
        <taxon>Bacteria</taxon>
        <taxon>Pseudomonadati</taxon>
        <taxon>Bacteroidota</taxon>
        <taxon>Cytophagia</taxon>
        <taxon>Cytophagales</taxon>
        <taxon>Cyclobacteriaceae</taxon>
        <taxon>Algoriphagus</taxon>
    </lineage>
</organism>
<dbReference type="EMBL" id="FMXE01000027">
    <property type="protein sequence ID" value="SDA90351.1"/>
    <property type="molecule type" value="Genomic_DNA"/>
</dbReference>
<evidence type="ECO:0000313" key="2">
    <source>
        <dbReference type="Proteomes" id="UP000198756"/>
    </source>
</evidence>
<name>A0A1G5Z681_9BACT</name>
<dbReference type="RefSeq" id="WP_092732168.1">
    <property type="nucleotide sequence ID" value="NZ_FMXE01000027.1"/>
</dbReference>
<reference evidence="2" key="1">
    <citation type="submission" date="2016-10" db="EMBL/GenBank/DDBJ databases">
        <authorList>
            <person name="Varghese N."/>
            <person name="Submissions S."/>
        </authorList>
    </citation>
    <scope>NUCLEOTIDE SEQUENCE [LARGE SCALE GENOMIC DNA]</scope>
    <source>
        <strain evidence="2">DSM 22703</strain>
    </source>
</reference>
<gene>
    <name evidence="1" type="ORF">SAMN03080617_03286</name>
</gene>
<dbReference type="OrthoDB" id="798969at2"/>